<feature type="compositionally biased region" description="Low complexity" evidence="1">
    <location>
        <begin position="94"/>
        <end position="103"/>
    </location>
</feature>
<dbReference type="AlphaFoldDB" id="A0A6C0BJ17"/>
<sequence>MFSSVNVNLKIECYEIPNVRFSSHPFHMNKFRQFWAKKNTQIRAWLEQVNRPNPAGESVPLSFRMIDELISFDSNLWAPVPIAVSPPSPPSPPVSQRQTVSPVPQQPSPVPQQPSPVPQQPSPLLPSPPLPPLLPLPPNPRFTSEQEITVSTSLPTPHISHRRSYTPASSPEIFNHELDTFESLSHGSFDVSDEENVTRLNYHIEKIPEPLTLLSPAPLHAPVSAQAHAMLKMRAPLAIPAHSISSSAPPVIPTAKYTPQSNGFSICVVLLAAMIAFYYTIFYRY</sequence>
<dbReference type="EMBL" id="MN739178">
    <property type="protein sequence ID" value="QHS92345.1"/>
    <property type="molecule type" value="Genomic_DNA"/>
</dbReference>
<feature type="transmembrane region" description="Helical" evidence="2">
    <location>
        <begin position="263"/>
        <end position="282"/>
    </location>
</feature>
<evidence type="ECO:0000256" key="1">
    <source>
        <dbReference type="SAM" id="MobiDB-lite"/>
    </source>
</evidence>
<reference evidence="3" key="1">
    <citation type="journal article" date="2020" name="Nature">
        <title>Giant virus diversity and host interactions through global metagenomics.</title>
        <authorList>
            <person name="Schulz F."/>
            <person name="Roux S."/>
            <person name="Paez-Espino D."/>
            <person name="Jungbluth S."/>
            <person name="Walsh D.A."/>
            <person name="Denef V.J."/>
            <person name="McMahon K.D."/>
            <person name="Konstantinidis K.T."/>
            <person name="Eloe-Fadrosh E.A."/>
            <person name="Kyrpides N.C."/>
            <person name="Woyke T."/>
        </authorList>
    </citation>
    <scope>NUCLEOTIDE SEQUENCE</scope>
    <source>
        <strain evidence="3">GVMAG-M-3300014204-73</strain>
    </source>
</reference>
<keyword evidence="2" id="KW-0472">Membrane</keyword>
<evidence type="ECO:0000313" key="3">
    <source>
        <dbReference type="EMBL" id="QHS92345.1"/>
    </source>
</evidence>
<feature type="region of interest" description="Disordered" evidence="1">
    <location>
        <begin position="86"/>
        <end position="148"/>
    </location>
</feature>
<organism evidence="3">
    <name type="scientific">viral metagenome</name>
    <dbReference type="NCBI Taxonomy" id="1070528"/>
    <lineage>
        <taxon>unclassified sequences</taxon>
        <taxon>metagenomes</taxon>
        <taxon>organismal metagenomes</taxon>
    </lineage>
</organism>
<evidence type="ECO:0000256" key="2">
    <source>
        <dbReference type="SAM" id="Phobius"/>
    </source>
</evidence>
<keyword evidence="2" id="KW-0812">Transmembrane</keyword>
<proteinExistence type="predicted"/>
<protein>
    <submittedName>
        <fullName evidence="3">Uncharacterized protein</fullName>
    </submittedName>
</protein>
<name>A0A6C0BJ17_9ZZZZ</name>
<keyword evidence="2" id="KW-1133">Transmembrane helix</keyword>
<feature type="compositionally biased region" description="Pro residues" evidence="1">
    <location>
        <begin position="104"/>
        <end position="140"/>
    </location>
</feature>
<accession>A0A6C0BJ17</accession>